<dbReference type="GO" id="GO:0004674">
    <property type="term" value="F:protein serine/threonine kinase activity"/>
    <property type="evidence" value="ECO:0007669"/>
    <property type="project" value="UniProtKB-KW"/>
</dbReference>
<protein>
    <submittedName>
        <fullName evidence="7">Kinase-like protein</fullName>
    </submittedName>
</protein>
<dbReference type="RefSeq" id="XP_040642175.1">
    <property type="nucleotide sequence ID" value="XM_040786826.1"/>
</dbReference>
<dbReference type="PANTHER" id="PTHR45646:SF11">
    <property type="entry name" value="SERINE_THREONINE-PROTEIN KINASE DOA"/>
    <property type="match status" value="1"/>
</dbReference>
<organism evidence="7 8">
    <name type="scientific">Aspergillus ruber (strain CBS 135680)</name>
    <dbReference type="NCBI Taxonomy" id="1388766"/>
    <lineage>
        <taxon>Eukaryota</taxon>
        <taxon>Fungi</taxon>
        <taxon>Dikarya</taxon>
        <taxon>Ascomycota</taxon>
        <taxon>Pezizomycotina</taxon>
        <taxon>Eurotiomycetes</taxon>
        <taxon>Eurotiomycetidae</taxon>
        <taxon>Eurotiales</taxon>
        <taxon>Aspergillaceae</taxon>
        <taxon>Aspergillus</taxon>
        <taxon>Aspergillus subgen. Aspergillus</taxon>
    </lineage>
</organism>
<evidence type="ECO:0000256" key="4">
    <source>
        <dbReference type="ARBA" id="ARBA00022777"/>
    </source>
</evidence>
<gene>
    <name evidence="7" type="ORF">EURHEDRAFT_520612</name>
</gene>
<dbReference type="Gene3D" id="3.30.200.20">
    <property type="entry name" value="Phosphorylase Kinase, domain 1"/>
    <property type="match status" value="1"/>
</dbReference>
<dbReference type="PROSITE" id="PS50011">
    <property type="entry name" value="PROTEIN_KINASE_DOM"/>
    <property type="match status" value="1"/>
</dbReference>
<dbReference type="EMBL" id="KK088413">
    <property type="protein sequence ID" value="EYE98487.1"/>
    <property type="molecule type" value="Genomic_DNA"/>
</dbReference>
<dbReference type="SUPFAM" id="SSF56112">
    <property type="entry name" value="Protein kinase-like (PK-like)"/>
    <property type="match status" value="1"/>
</dbReference>
<dbReference type="InterPro" id="IPR011009">
    <property type="entry name" value="Kinase-like_dom_sf"/>
</dbReference>
<evidence type="ECO:0000256" key="1">
    <source>
        <dbReference type="ARBA" id="ARBA00022527"/>
    </source>
</evidence>
<sequence length="402" mass="45293">MKETFLYQPNHLFYTQEPLLGYKPGGYHPVTLGDSFKNGRYQIHHKLGWGKYSTTWLAYDKSNGYWVSLEIVAANADDSSRSRELHHLQLLEGKCKGRLSSKYVIQFLDIFSHSGPNGDHQCLVFELLGPPVEWVLMDYSACADHPEYTDPGDKLEPGTIMRMSRQLLECVEFIHSAGMAHGDISGWTVVFSGKSLSTIRERIFKFVGIPEVEPLVRSDGRALDEGLPTHLVKAIVWDSWVEEDHEDLRIIDFGRSFFQWEKNGKVAKPGPLPAPETIFTGSFDYRVDLWRAGCVIYSFVFGASPFTYKGDNNALVAQMIGLVGTNNIPEDWKAQYSVGHGLDRKRNNQVSELKRRLVEHVNIPDLAPLVPVIEGLMRIVPSCRIKASTGLSLLGPKKRVSN</sequence>
<dbReference type="GO" id="GO:0043484">
    <property type="term" value="P:regulation of RNA splicing"/>
    <property type="evidence" value="ECO:0007669"/>
    <property type="project" value="TreeGrafter"/>
</dbReference>
<evidence type="ECO:0000256" key="5">
    <source>
        <dbReference type="ARBA" id="ARBA00022840"/>
    </source>
</evidence>
<dbReference type="SMART" id="SM00220">
    <property type="entry name" value="S_TKc"/>
    <property type="match status" value="1"/>
</dbReference>
<name>A0A017SNG8_ASPRC</name>
<evidence type="ECO:0000313" key="7">
    <source>
        <dbReference type="EMBL" id="EYE98487.1"/>
    </source>
</evidence>
<proteinExistence type="predicted"/>
<dbReference type="Proteomes" id="UP000019804">
    <property type="component" value="Unassembled WGS sequence"/>
</dbReference>
<evidence type="ECO:0000313" key="8">
    <source>
        <dbReference type="Proteomes" id="UP000019804"/>
    </source>
</evidence>
<dbReference type="InterPro" id="IPR000719">
    <property type="entry name" value="Prot_kinase_dom"/>
</dbReference>
<dbReference type="OrthoDB" id="5979581at2759"/>
<keyword evidence="2" id="KW-0808">Transferase</keyword>
<keyword evidence="3" id="KW-0547">Nucleotide-binding</keyword>
<accession>A0A017SNG8</accession>
<feature type="domain" description="Protein kinase" evidence="6">
    <location>
        <begin position="41"/>
        <end position="402"/>
    </location>
</feature>
<dbReference type="Gene3D" id="1.10.510.10">
    <property type="entry name" value="Transferase(Phosphotransferase) domain 1"/>
    <property type="match status" value="1"/>
</dbReference>
<evidence type="ECO:0000256" key="2">
    <source>
        <dbReference type="ARBA" id="ARBA00022679"/>
    </source>
</evidence>
<dbReference type="Pfam" id="PF00069">
    <property type="entry name" value="Pkinase"/>
    <property type="match status" value="1"/>
</dbReference>
<dbReference type="GeneID" id="63701950"/>
<dbReference type="HOGENOM" id="CLU_000288_81_2_1"/>
<evidence type="ECO:0000256" key="3">
    <source>
        <dbReference type="ARBA" id="ARBA00022741"/>
    </source>
</evidence>
<dbReference type="PANTHER" id="PTHR45646">
    <property type="entry name" value="SERINE/THREONINE-PROTEIN KINASE DOA-RELATED"/>
    <property type="match status" value="1"/>
</dbReference>
<dbReference type="InterPro" id="IPR051175">
    <property type="entry name" value="CLK_kinases"/>
</dbReference>
<reference evidence="8" key="1">
    <citation type="journal article" date="2014" name="Nat. Commun.">
        <title>Genomic adaptations of the halophilic Dead Sea filamentous fungus Eurotium rubrum.</title>
        <authorList>
            <person name="Kis-Papo T."/>
            <person name="Weig A.R."/>
            <person name="Riley R."/>
            <person name="Persoh D."/>
            <person name="Salamov A."/>
            <person name="Sun H."/>
            <person name="Lipzen A."/>
            <person name="Wasser S.P."/>
            <person name="Rambold G."/>
            <person name="Grigoriev I.V."/>
            <person name="Nevo E."/>
        </authorList>
    </citation>
    <scope>NUCLEOTIDE SEQUENCE [LARGE SCALE GENOMIC DNA]</scope>
    <source>
        <strain evidence="8">CBS 135680</strain>
    </source>
</reference>
<keyword evidence="8" id="KW-1185">Reference proteome</keyword>
<keyword evidence="5" id="KW-0067">ATP-binding</keyword>
<evidence type="ECO:0000259" key="6">
    <source>
        <dbReference type="PROSITE" id="PS50011"/>
    </source>
</evidence>
<keyword evidence="4 7" id="KW-0418">Kinase</keyword>
<dbReference type="STRING" id="1388766.A0A017SNG8"/>
<keyword evidence="1" id="KW-0723">Serine/threonine-protein kinase</keyword>
<dbReference type="AlphaFoldDB" id="A0A017SNG8"/>
<dbReference type="GO" id="GO:0005524">
    <property type="term" value="F:ATP binding"/>
    <property type="evidence" value="ECO:0007669"/>
    <property type="project" value="UniProtKB-KW"/>
</dbReference>
<dbReference type="GO" id="GO:0005634">
    <property type="term" value="C:nucleus"/>
    <property type="evidence" value="ECO:0007669"/>
    <property type="project" value="TreeGrafter"/>
</dbReference>